<keyword evidence="3" id="KW-1185">Reference proteome</keyword>
<dbReference type="STRING" id="258515.SAMN05192585_11222"/>
<sequence length="138" mass="15732">METKTVYKIAEDNKVSINFFPLPRSKALSICCDDGSCHIAIDPAHITGEADEKVKVCHELGHCITGSFYYESNYCDVYGRHEYRANKWAFKQLIPQDELFSVVERGIVSPWELADYFGVTEGFIRKACDYYLSITPMA</sequence>
<evidence type="ECO:0000313" key="2">
    <source>
        <dbReference type="EMBL" id="SDN14010.1"/>
    </source>
</evidence>
<dbReference type="Proteomes" id="UP000199182">
    <property type="component" value="Unassembled WGS sequence"/>
</dbReference>
<name>A0A1G9YY40_9FIRM</name>
<protein>
    <recommendedName>
        <fullName evidence="1">IrrE N-terminal-like domain-containing protein</fullName>
    </recommendedName>
</protein>
<dbReference type="EMBL" id="FNID01000012">
    <property type="protein sequence ID" value="SDN14010.1"/>
    <property type="molecule type" value="Genomic_DNA"/>
</dbReference>
<dbReference type="InterPro" id="IPR010359">
    <property type="entry name" value="IrrE_HExxH"/>
</dbReference>
<gene>
    <name evidence="2" type="ORF">SAMN05192585_11222</name>
</gene>
<reference evidence="2 3" key="1">
    <citation type="submission" date="2016-10" db="EMBL/GenBank/DDBJ databases">
        <authorList>
            <person name="de Groot N.N."/>
        </authorList>
    </citation>
    <scope>NUCLEOTIDE SEQUENCE [LARGE SCALE GENOMIC DNA]</scope>
    <source>
        <strain evidence="2 3">CGMCC 1.5012</strain>
    </source>
</reference>
<evidence type="ECO:0000313" key="3">
    <source>
        <dbReference type="Proteomes" id="UP000199182"/>
    </source>
</evidence>
<dbReference type="Pfam" id="PF06114">
    <property type="entry name" value="Peptidase_M78"/>
    <property type="match status" value="1"/>
</dbReference>
<proteinExistence type="predicted"/>
<dbReference type="AlphaFoldDB" id="A0A1G9YY40"/>
<evidence type="ECO:0000259" key="1">
    <source>
        <dbReference type="Pfam" id="PF06114"/>
    </source>
</evidence>
<accession>A0A1G9YY40</accession>
<feature type="domain" description="IrrE N-terminal-like" evidence="1">
    <location>
        <begin position="17"/>
        <end position="127"/>
    </location>
</feature>
<dbReference type="RefSeq" id="WP_092639407.1">
    <property type="nucleotide sequence ID" value="NZ_FNID01000012.1"/>
</dbReference>
<organism evidence="2 3">
    <name type="scientific">Acetanaerobacterium elongatum</name>
    <dbReference type="NCBI Taxonomy" id="258515"/>
    <lineage>
        <taxon>Bacteria</taxon>
        <taxon>Bacillati</taxon>
        <taxon>Bacillota</taxon>
        <taxon>Clostridia</taxon>
        <taxon>Eubacteriales</taxon>
        <taxon>Oscillospiraceae</taxon>
        <taxon>Acetanaerobacterium</taxon>
    </lineage>
</organism>
<dbReference type="OrthoDB" id="1707128at2"/>